<evidence type="ECO:0000313" key="3">
    <source>
        <dbReference type="Proteomes" id="UP000006327"/>
    </source>
</evidence>
<name>K6YT08_9ALTE</name>
<keyword evidence="1" id="KW-0732">Signal</keyword>
<dbReference type="RefSeq" id="WP_007621102.1">
    <property type="nucleotide sequence ID" value="NZ_BAEO01000041.1"/>
</dbReference>
<organism evidence="2 3">
    <name type="scientific">Paraglaciecola arctica BSs20135</name>
    <dbReference type="NCBI Taxonomy" id="493475"/>
    <lineage>
        <taxon>Bacteria</taxon>
        <taxon>Pseudomonadati</taxon>
        <taxon>Pseudomonadota</taxon>
        <taxon>Gammaproteobacteria</taxon>
        <taxon>Alteromonadales</taxon>
        <taxon>Alteromonadaceae</taxon>
        <taxon>Paraglaciecola</taxon>
    </lineage>
</organism>
<keyword evidence="3" id="KW-1185">Reference proteome</keyword>
<dbReference type="OrthoDB" id="6388936at2"/>
<evidence type="ECO:0008006" key="4">
    <source>
        <dbReference type="Google" id="ProtNLM"/>
    </source>
</evidence>
<dbReference type="EMBL" id="BAEO01000041">
    <property type="protein sequence ID" value="GAC19823.1"/>
    <property type="molecule type" value="Genomic_DNA"/>
</dbReference>
<dbReference type="STRING" id="493475.GARC_2858"/>
<gene>
    <name evidence="2" type="ORF">GARC_2858</name>
</gene>
<dbReference type="Proteomes" id="UP000006327">
    <property type="component" value="Unassembled WGS sequence"/>
</dbReference>
<protein>
    <recommendedName>
        <fullName evidence="4">Lipoprotein</fullName>
    </recommendedName>
</protein>
<evidence type="ECO:0000256" key="1">
    <source>
        <dbReference type="SAM" id="SignalP"/>
    </source>
</evidence>
<feature type="signal peptide" evidence="1">
    <location>
        <begin position="1"/>
        <end position="26"/>
    </location>
</feature>
<dbReference type="PROSITE" id="PS51257">
    <property type="entry name" value="PROKAR_LIPOPROTEIN"/>
    <property type="match status" value="1"/>
</dbReference>
<dbReference type="AlphaFoldDB" id="K6YT08"/>
<sequence length="142" mass="15263">MKKVCFKAMILSLLVSACSLFNLANASLMLNIDSSSGKLLGASNININGEFYDVSFVDGICAALFSGCDEQSDFFWKSSEESKVASQALLGNVFVNSVNGLFDSSPGLTFGCSSNRFNDCFVLTPYLSVPVSNELYGFAAWN</sequence>
<feature type="chain" id="PRO_5003901443" description="Lipoprotein" evidence="1">
    <location>
        <begin position="27"/>
        <end position="142"/>
    </location>
</feature>
<evidence type="ECO:0000313" key="2">
    <source>
        <dbReference type="EMBL" id="GAC19823.1"/>
    </source>
</evidence>
<comment type="caution">
    <text evidence="2">The sequence shown here is derived from an EMBL/GenBank/DDBJ whole genome shotgun (WGS) entry which is preliminary data.</text>
</comment>
<accession>K6YT08</accession>
<proteinExistence type="predicted"/>
<reference evidence="2 3" key="1">
    <citation type="journal article" date="2017" name="Antonie Van Leeuwenhoek">
        <title>Rhizobium rhizosphaerae sp. nov., a novel species isolated from rice rhizosphere.</title>
        <authorList>
            <person name="Zhao J.J."/>
            <person name="Zhang J."/>
            <person name="Zhang R.J."/>
            <person name="Zhang C.W."/>
            <person name="Yin H.Q."/>
            <person name="Zhang X.X."/>
        </authorList>
    </citation>
    <scope>NUCLEOTIDE SEQUENCE [LARGE SCALE GENOMIC DNA]</scope>
    <source>
        <strain evidence="2 3">BSs20135</strain>
    </source>
</reference>